<dbReference type="AlphaFoldDB" id="A0A0C3KI75"/>
<dbReference type="OrthoDB" id="3257981at2759"/>
<gene>
    <name evidence="1" type="ORF">M407DRAFT_15846</name>
</gene>
<dbReference type="STRING" id="1051891.A0A0C3KI75"/>
<keyword evidence="2" id="KW-1185">Reference proteome</keyword>
<name>A0A0C3KI75_9AGAM</name>
<accession>A0A0C3KI75</accession>
<dbReference type="Proteomes" id="UP000054248">
    <property type="component" value="Unassembled WGS sequence"/>
</dbReference>
<protein>
    <recommendedName>
        <fullName evidence="3">Glycoside hydrolase family 71 protein</fullName>
    </recommendedName>
</protein>
<dbReference type="InterPro" id="IPR005197">
    <property type="entry name" value="Glyco_hydro_71"/>
</dbReference>
<dbReference type="EMBL" id="KN823146">
    <property type="protein sequence ID" value="KIO21198.1"/>
    <property type="molecule type" value="Genomic_DNA"/>
</dbReference>
<dbReference type="CDD" id="cd11577">
    <property type="entry name" value="GH71"/>
    <property type="match status" value="1"/>
</dbReference>
<dbReference type="HOGENOM" id="CLU_019141_4_0_1"/>
<evidence type="ECO:0000313" key="1">
    <source>
        <dbReference type="EMBL" id="KIO21198.1"/>
    </source>
</evidence>
<reference evidence="1 2" key="1">
    <citation type="submission" date="2014-04" db="EMBL/GenBank/DDBJ databases">
        <authorList>
            <consortium name="DOE Joint Genome Institute"/>
            <person name="Kuo A."/>
            <person name="Girlanda M."/>
            <person name="Perotto S."/>
            <person name="Kohler A."/>
            <person name="Nagy L.G."/>
            <person name="Floudas D."/>
            <person name="Copeland A."/>
            <person name="Barry K.W."/>
            <person name="Cichocki N."/>
            <person name="Veneault-Fourrey C."/>
            <person name="LaButti K."/>
            <person name="Lindquist E.A."/>
            <person name="Lipzen A."/>
            <person name="Lundell T."/>
            <person name="Morin E."/>
            <person name="Murat C."/>
            <person name="Sun H."/>
            <person name="Tunlid A."/>
            <person name="Henrissat B."/>
            <person name="Grigoriev I.V."/>
            <person name="Hibbett D.S."/>
            <person name="Martin F."/>
            <person name="Nordberg H.P."/>
            <person name="Cantor M.N."/>
            <person name="Hua S.X."/>
        </authorList>
    </citation>
    <scope>NUCLEOTIDE SEQUENCE [LARGE SCALE GENOMIC DNA]</scope>
    <source>
        <strain evidence="1 2">MUT 4182</strain>
    </source>
</reference>
<proteinExistence type="predicted"/>
<organism evidence="1 2">
    <name type="scientific">Tulasnella calospora MUT 4182</name>
    <dbReference type="NCBI Taxonomy" id="1051891"/>
    <lineage>
        <taxon>Eukaryota</taxon>
        <taxon>Fungi</taxon>
        <taxon>Dikarya</taxon>
        <taxon>Basidiomycota</taxon>
        <taxon>Agaricomycotina</taxon>
        <taxon>Agaricomycetes</taxon>
        <taxon>Cantharellales</taxon>
        <taxon>Tulasnellaceae</taxon>
        <taxon>Tulasnella</taxon>
    </lineage>
</organism>
<dbReference type="Pfam" id="PF03659">
    <property type="entry name" value="Glyco_hydro_71"/>
    <property type="match status" value="1"/>
</dbReference>
<dbReference type="Gene3D" id="3.20.20.80">
    <property type="entry name" value="Glycosidases"/>
    <property type="match status" value="1"/>
</dbReference>
<dbReference type="GO" id="GO:0051118">
    <property type="term" value="F:glucan endo-1,3-alpha-glucosidase activity"/>
    <property type="evidence" value="ECO:0007669"/>
    <property type="project" value="InterPro"/>
</dbReference>
<reference evidence="2" key="2">
    <citation type="submission" date="2015-01" db="EMBL/GenBank/DDBJ databases">
        <title>Evolutionary Origins and Diversification of the Mycorrhizal Mutualists.</title>
        <authorList>
            <consortium name="DOE Joint Genome Institute"/>
            <consortium name="Mycorrhizal Genomics Consortium"/>
            <person name="Kohler A."/>
            <person name="Kuo A."/>
            <person name="Nagy L.G."/>
            <person name="Floudas D."/>
            <person name="Copeland A."/>
            <person name="Barry K.W."/>
            <person name="Cichocki N."/>
            <person name="Veneault-Fourrey C."/>
            <person name="LaButti K."/>
            <person name="Lindquist E.A."/>
            <person name="Lipzen A."/>
            <person name="Lundell T."/>
            <person name="Morin E."/>
            <person name="Murat C."/>
            <person name="Riley R."/>
            <person name="Ohm R."/>
            <person name="Sun H."/>
            <person name="Tunlid A."/>
            <person name="Henrissat B."/>
            <person name="Grigoriev I.V."/>
            <person name="Hibbett D.S."/>
            <person name="Martin F."/>
        </authorList>
    </citation>
    <scope>NUCLEOTIDE SEQUENCE [LARGE SCALE GENOMIC DNA]</scope>
    <source>
        <strain evidence="2">MUT 4182</strain>
    </source>
</reference>
<sequence length="445" mass="48102">MIGNAFSYTKDLWKKDIQMAQDGGVDGFALNLGSDDWQPARLDDAYSAAKELNSEFKLCISFDMAVLPGNSASDAATLKQYITKYAKHPNQLLVDGKVFVSTFSGEKSNFGHPTPQEGWNAEVKQPLEQAGTPVHFVPALFVAPEAISGDWSNTVDGLLTWNSAWPTDLTSQSQNVAGVIGALAAPVLDQVKEAVGSMDADTQFIAAVKGTASATADSSARTYMAGVSPFFFTHYGPDTFNKNWLYVSDDHLYTSRWSTLIANRDKVDMVEIITWNDYGESSYIGDIGKDQPKSNAWVDGFDHTALVPLTKYYTTAFKTGQFPTIEKDSVVLSARPHTKAAQATADGVGKPLNWELVQDRLWADVLLSGPATVTLATADGKSQSWDVATAGPGRFSIPLTVGGFISATVERDGKTVLTCKPEGYTFTDKPQAYNFNSFVAGCVAE</sequence>
<evidence type="ECO:0000313" key="2">
    <source>
        <dbReference type="Proteomes" id="UP000054248"/>
    </source>
</evidence>
<evidence type="ECO:0008006" key="3">
    <source>
        <dbReference type="Google" id="ProtNLM"/>
    </source>
</evidence>